<feature type="compositionally biased region" description="Basic and acidic residues" evidence="1">
    <location>
        <begin position="790"/>
        <end position="800"/>
    </location>
</feature>
<protein>
    <recommendedName>
        <fullName evidence="4">Mus7/MMS22 family-domain-containing protein</fullName>
    </recommendedName>
</protein>
<evidence type="ECO:0000313" key="2">
    <source>
        <dbReference type="EMBL" id="KAK4506767.1"/>
    </source>
</evidence>
<keyword evidence="3" id="KW-1185">Reference proteome</keyword>
<feature type="compositionally biased region" description="Basic residues" evidence="1">
    <location>
        <begin position="586"/>
        <end position="597"/>
    </location>
</feature>
<feature type="compositionally biased region" description="Polar residues" evidence="1">
    <location>
        <begin position="874"/>
        <end position="892"/>
    </location>
</feature>
<proteinExistence type="predicted"/>
<feature type="compositionally biased region" description="Polar residues" evidence="1">
    <location>
        <begin position="131"/>
        <end position="141"/>
    </location>
</feature>
<reference evidence="2 3" key="1">
    <citation type="journal article" date="2023" name="G3 (Bethesda)">
        <title>A chromosome-level genome assembly of Zasmidium syzygii isolated from banana leaves.</title>
        <authorList>
            <person name="van Westerhoven A.C."/>
            <person name="Mehrabi R."/>
            <person name="Talebi R."/>
            <person name="Steentjes M.B.F."/>
            <person name="Corcolon B."/>
            <person name="Chong P.A."/>
            <person name="Kema G.H.J."/>
            <person name="Seidl M.F."/>
        </authorList>
    </citation>
    <scope>NUCLEOTIDE SEQUENCE [LARGE SCALE GENOMIC DNA]</scope>
    <source>
        <strain evidence="2 3">P124</strain>
    </source>
</reference>
<gene>
    <name evidence="2" type="ORF">PRZ48_000500</name>
</gene>
<evidence type="ECO:0008006" key="4">
    <source>
        <dbReference type="Google" id="ProtNLM"/>
    </source>
</evidence>
<dbReference type="PANTHER" id="PTHR28122:SF1">
    <property type="entry name" value="E3 UBIQUITIN-PROTEIN LIGASE SUBSTRATE RECEPTOR MMS22"/>
    <property type="match status" value="1"/>
</dbReference>
<feature type="compositionally biased region" description="Low complexity" evidence="1">
    <location>
        <begin position="435"/>
        <end position="445"/>
    </location>
</feature>
<feature type="compositionally biased region" description="Acidic residues" evidence="1">
    <location>
        <begin position="11"/>
        <end position="20"/>
    </location>
</feature>
<sequence>MKRWQDRGEVEDSEDDELSLDLESQKSQSPERPRKRAKHSPGPRESPKQPIVLIPRPTNLSEFENGEELDWVQPKVAKTYSRKAKAPQKAASQSQTGAGNFENGGIERPIEPEPAQITAQIQSPAREQGTSERQPIGSSTPDDPLETNDVPRLSQHQNQIQVDSAASSPLSERDVSPPPGFESPNRPQDLHPEQPVLESEQNTDGLFNVEPPPSTAFIRRNLRARKAIQLAPYQFDKAQYLRQCRARGLKPIRLMEEEKARKAAASQSQTGSSQFPYASSAASSSVGSKAPQCPQQASREGLDYFDVGNSSDDEAQAHRLPKKRKMGHVANKDRNPARDSQPAPQSANAWSQLDEFSIPPSPPRTSSDLSHADEGETLFRQTASGFRIPLGLTPAPLPTPQVSSDVKRNVGDDSASDSPPRRSRVSTGRRQVRTQSAISIVSSSESESDQQSELEVRRLQRERKRIRGVLPASWLKIDLQAQHAKSAPDVSRGRRLSTVSPEKAEPQKGVARKIGRATQRSQSPILLDLPGGTSDSDGSAATPKPSHLQSRLNIQPDRLSTAPGTAVDDDLMENDFVDPMLAGPTRQRKSKASRAHQPRITDSFRSTSNANPDFAEERRATAASNTTRPRKRVSKAKGTGGQRRKPAVHLSIADVITSQRMETDKLPQFIKLAMRQAKRVPNRGRHSPTHKVIRLATAQDTEEASSVLRAWREGTIAPRTDDYGYISEDDLHAPHINDHDHSPKTEPPREKKQPVFPGSTLRKRPNLSNSTRKRPRMQQTRLQPAVLRIGSDHTTAHEASEDPPAPAVVKTSRRVPRPQRLREAQLETLERDFDENHREAMFERRMQCMTENIARSARRSGATGFQLDRFLRADSTTPAESRLDQQPRSNQRQHTEHDSHYATTLAFRPRKSRARRLDVEAREYRQPSEPLPQDADEPEIIDTNVTAGSSAPVIHGLGPFGTKYPTEFDMQPLDAGIFFHHSTFIGSGDFDDALKTSDRDLNHGTGHLRIQVEEEVFEWDAWNEDVATQVSRIPTVISNALQTLDSTDTYVDSETRLSLVERNVNYLLRSVVRYLSKCVWFIDPVDRKSCVEGLNGLSTALLETWTEPWTTRTSLSKMVIRALQSQVVIAKQAVILSDHSAVPFALKSTTERLLLRASKVLAKYGLSDRFSELRCFYEDNRRATFRESGVQDETTPFVNLVLLRNTLIDSRAKCAMFWQALSEVLQRNVEESCDVRSFELQWQNLFSLLPAMEVDAAGMVRTGSRFTAQFDDWGLVKAIMSRVLELYDASSQIRGYSVNEYVRALLVRCHCLINKWGWWRCESVLNIVFDFFARRSFNILEKEELRGSPKFLEELHTPEVALDVAPDDCSFHIFLKMLATGVLGMRKHNSYTDRKVLGIIWRFIPNHNRMYRKDTDLHKKDLDALRNQHDLFSVLYFASPPKDRINVDLVLGLVDHSTSHREACRLSVRAWANIACYQASTSEPVEALQELTKWYSSTIRTEFAQYRLAKTEAEQDFQRAKQEIEGDVEVPLDHGLLDATIASNQRQVAAIIVDALAGLKRTIRCATDLTKVRVLVEQTQFGLLFDLFDPSQRRLLGAMQEALVACDAALDMQQRFVPASQNSQAGNDDSQDFGDISAIEEAFAADEQTPASSGATTADILLSPLGQFLSNAFGADAASEDTLLQQVIDVWTRLANVTVCSSAKSWSSYVDDYGTTAWTQLRDTTQKRKFTPYFMSQILVHSNGHKDVREAALMAWLLSLVDREAMLKFQHSLTTALLNFCGGEPLLGNLPFTKEPSSGRYEIKLADLRQRRLGLISSVLHNMRSHHDDVSCESASRGQELRGRYAGMLRQLMQAMKANYQDLQSGRIDTVADASLQGGYVDFVQNVVSFLQQYALGICQVDRFFTDSTAFPLPATDPTYVVGRLRSYIPKLAEASGRTQLAMFIQTVSERAATDNQQQYLVTQMAAAMSGVEELGDEDRPTLRHVLLTSIFPAYLREAISSSCFWIPTMPILKACELVFEDLFFNFQIEHNRAVMAVGESIARILHSMCVQCDYALANAELLNLPRVLRVLGVMFGVGHSCLTIISYIQRTTSLGAELSKRVQTVHEQALAIEAHLQRRSDDVFSQGPEIGLPPSCPWPDTQTVAEKQVRESVNTKWHAVDGQYYVRRGNSMKEVAVELGDSKDEEARLLQVIASFRRAFEATFGGPQQMARKQSACDDVLGGVLV</sequence>
<feature type="compositionally biased region" description="Polar residues" evidence="1">
    <location>
        <begin position="342"/>
        <end position="351"/>
    </location>
</feature>
<comment type="caution">
    <text evidence="2">The sequence shown here is derived from an EMBL/GenBank/DDBJ whole genome shotgun (WGS) entry which is preliminary data.</text>
</comment>
<dbReference type="Proteomes" id="UP001305779">
    <property type="component" value="Unassembled WGS sequence"/>
</dbReference>
<evidence type="ECO:0000256" key="1">
    <source>
        <dbReference type="SAM" id="MobiDB-lite"/>
    </source>
</evidence>
<feature type="compositionally biased region" description="Basic and acidic residues" evidence="1">
    <location>
        <begin position="729"/>
        <end position="753"/>
    </location>
</feature>
<evidence type="ECO:0000313" key="3">
    <source>
        <dbReference type="Proteomes" id="UP001305779"/>
    </source>
</evidence>
<feature type="region of interest" description="Disordered" evidence="1">
    <location>
        <begin position="257"/>
        <end position="377"/>
    </location>
</feature>
<feature type="region of interest" description="Disordered" evidence="1">
    <location>
        <begin position="870"/>
        <end position="909"/>
    </location>
</feature>
<feature type="compositionally biased region" description="Polar residues" evidence="1">
    <location>
        <begin position="154"/>
        <end position="170"/>
    </location>
</feature>
<organism evidence="2 3">
    <name type="scientific">Zasmidium cellare</name>
    <name type="common">Wine cellar mold</name>
    <name type="synonym">Racodium cellare</name>
    <dbReference type="NCBI Taxonomy" id="395010"/>
    <lineage>
        <taxon>Eukaryota</taxon>
        <taxon>Fungi</taxon>
        <taxon>Dikarya</taxon>
        <taxon>Ascomycota</taxon>
        <taxon>Pezizomycotina</taxon>
        <taxon>Dothideomycetes</taxon>
        <taxon>Dothideomycetidae</taxon>
        <taxon>Mycosphaerellales</taxon>
        <taxon>Mycosphaerellaceae</taxon>
        <taxon>Zasmidium</taxon>
    </lineage>
</organism>
<feature type="compositionally biased region" description="Basic residues" evidence="1">
    <location>
        <begin position="761"/>
        <end position="776"/>
    </location>
</feature>
<feature type="region of interest" description="Disordered" evidence="1">
    <location>
        <begin position="720"/>
        <end position="821"/>
    </location>
</feature>
<dbReference type="PANTHER" id="PTHR28122">
    <property type="entry name" value="E3 UBIQUITIN-PROTEIN LIGASE SUBSTRATE RECEPTOR MMS22"/>
    <property type="match status" value="1"/>
</dbReference>
<dbReference type="InterPro" id="IPR019021">
    <property type="entry name" value="Mms22"/>
</dbReference>
<feature type="region of interest" description="Disordered" evidence="1">
    <location>
        <begin position="481"/>
        <end position="646"/>
    </location>
</feature>
<feature type="compositionally biased region" description="Acidic residues" evidence="1">
    <location>
        <begin position="567"/>
        <end position="576"/>
    </location>
</feature>
<accession>A0ABR0EZ36</accession>
<feature type="compositionally biased region" description="Low complexity" evidence="1">
    <location>
        <begin position="263"/>
        <end position="290"/>
    </location>
</feature>
<feature type="region of interest" description="Disordered" evidence="1">
    <location>
        <begin position="1"/>
        <end position="214"/>
    </location>
</feature>
<dbReference type="EMBL" id="JAXOVC010000001">
    <property type="protein sequence ID" value="KAK4506767.1"/>
    <property type="molecule type" value="Genomic_DNA"/>
</dbReference>
<feature type="region of interest" description="Disordered" evidence="1">
    <location>
        <begin position="389"/>
        <end position="453"/>
    </location>
</feature>
<dbReference type="Pfam" id="PF09462">
    <property type="entry name" value="Mus7"/>
    <property type="match status" value="1"/>
</dbReference>
<name>A0ABR0EZ36_ZASCE</name>
<feature type="compositionally biased region" description="Basic and acidic residues" evidence="1">
    <location>
        <begin position="1"/>
        <end position="10"/>
    </location>
</feature>